<proteinExistence type="predicted"/>
<evidence type="ECO:0000313" key="1">
    <source>
        <dbReference type="EMBL" id="KAE8385955.1"/>
    </source>
</evidence>
<dbReference type="OrthoDB" id="5296805at2759"/>
<dbReference type="AlphaFoldDB" id="A0A5N7BVT7"/>
<sequence length="303" mass="34801">MASSWFPSPRRENRGKRAPQEKRVDELVYKYYKISRPNTNDILRDILKSPEQSSLLFSALRRQVSLIKCRSQAFEDGQITTYDRALVKLSRDGENLTDTGALELYLTEYLGIVPITPVCQGKDILARHLELESVLRKASAPSTMSETVVPKREEPPETICNGQMSIQSEYELGDPDDLFVPEDPDWNMGSISHTQQVLDRVGRLLDVYNGAKDEYYKALQTEGYVSIDNARFLRDTAENALRYLQANGMSDHTSVLDLEQIFKTARDKATELTGGRKRHFDEGAERLYRRRKRRTVDSYRPKK</sequence>
<protein>
    <submittedName>
        <fullName evidence="1">Uncharacterized protein</fullName>
    </submittedName>
</protein>
<name>A0A5N7BVT7_PETAA</name>
<dbReference type="Proteomes" id="UP000326877">
    <property type="component" value="Unassembled WGS sequence"/>
</dbReference>
<dbReference type="EMBL" id="ML735322">
    <property type="protein sequence ID" value="KAE8385955.1"/>
    <property type="molecule type" value="Genomic_DNA"/>
</dbReference>
<reference evidence="1" key="1">
    <citation type="submission" date="2019-04" db="EMBL/GenBank/DDBJ databases">
        <title>Friends and foes A comparative genomics studyof 23 Aspergillus species from section Flavi.</title>
        <authorList>
            <consortium name="DOE Joint Genome Institute"/>
            <person name="Kjaerbolling I."/>
            <person name="Vesth T."/>
            <person name="Frisvad J.C."/>
            <person name="Nybo J.L."/>
            <person name="Theobald S."/>
            <person name="Kildgaard S."/>
            <person name="Isbrandt T."/>
            <person name="Kuo A."/>
            <person name="Sato A."/>
            <person name="Lyhne E.K."/>
            <person name="Kogle M.E."/>
            <person name="Wiebenga A."/>
            <person name="Kun R.S."/>
            <person name="Lubbers R.J."/>
            <person name="Makela M.R."/>
            <person name="Barry K."/>
            <person name="Chovatia M."/>
            <person name="Clum A."/>
            <person name="Daum C."/>
            <person name="Haridas S."/>
            <person name="He G."/>
            <person name="LaButti K."/>
            <person name="Lipzen A."/>
            <person name="Mondo S."/>
            <person name="Riley R."/>
            <person name="Salamov A."/>
            <person name="Simmons B.A."/>
            <person name="Magnuson J.K."/>
            <person name="Henrissat B."/>
            <person name="Mortensen U.H."/>
            <person name="Larsen T.O."/>
            <person name="Devries R.P."/>
            <person name="Grigoriev I.V."/>
            <person name="Machida M."/>
            <person name="Baker S.E."/>
            <person name="Andersen M.R."/>
        </authorList>
    </citation>
    <scope>NUCLEOTIDE SEQUENCE [LARGE SCALE GENOMIC DNA]</scope>
    <source>
        <strain evidence="1">IBT 14317</strain>
    </source>
</reference>
<gene>
    <name evidence="1" type="ORF">BDV23DRAFT_187769</name>
</gene>
<accession>A0A5N7BVT7</accession>
<organism evidence="1">
    <name type="scientific">Petromyces alliaceus</name>
    <name type="common">Aspergillus alliaceus</name>
    <dbReference type="NCBI Taxonomy" id="209559"/>
    <lineage>
        <taxon>Eukaryota</taxon>
        <taxon>Fungi</taxon>
        <taxon>Dikarya</taxon>
        <taxon>Ascomycota</taxon>
        <taxon>Pezizomycotina</taxon>
        <taxon>Eurotiomycetes</taxon>
        <taxon>Eurotiomycetidae</taxon>
        <taxon>Eurotiales</taxon>
        <taxon>Aspergillaceae</taxon>
        <taxon>Aspergillus</taxon>
        <taxon>Aspergillus subgen. Circumdati</taxon>
    </lineage>
</organism>